<dbReference type="PANTHER" id="PTHR45713:SF11">
    <property type="entry name" value="FUCOLECTIN TACHYLECTIN-4 PENTRAXIN-1 DOMAIN-CONTAINING PROTEIN"/>
    <property type="match status" value="1"/>
</dbReference>
<dbReference type="PANTHER" id="PTHR45713">
    <property type="entry name" value="FTP DOMAIN-CONTAINING PROTEIN"/>
    <property type="match status" value="1"/>
</dbReference>
<evidence type="ECO:0000256" key="8">
    <source>
        <dbReference type="SAM" id="SignalP"/>
    </source>
</evidence>
<comment type="similarity">
    <text evidence="2">Belongs to the fucolectin family.</text>
</comment>
<evidence type="ECO:0000256" key="4">
    <source>
        <dbReference type="ARBA" id="ARBA00022723"/>
    </source>
</evidence>
<evidence type="ECO:0000256" key="1">
    <source>
        <dbReference type="ARBA" id="ARBA00002219"/>
    </source>
</evidence>
<dbReference type="AlphaFoldDB" id="A0A9W8CBY2"/>
<feature type="domain" description="Fucolectin tachylectin-4 pentraxin-1" evidence="9">
    <location>
        <begin position="160"/>
        <end position="296"/>
    </location>
</feature>
<evidence type="ECO:0000256" key="2">
    <source>
        <dbReference type="ARBA" id="ARBA00010147"/>
    </source>
</evidence>
<keyword evidence="5" id="KW-0430">Lectin</keyword>
<dbReference type="EMBL" id="JAFHDT010000001">
    <property type="protein sequence ID" value="KAI7813883.1"/>
    <property type="molecule type" value="Genomic_DNA"/>
</dbReference>
<protein>
    <recommendedName>
        <fullName evidence="9">Fucolectin tachylectin-4 pentraxin-1 domain-containing protein</fullName>
    </recommendedName>
</protein>
<dbReference type="GO" id="GO:0001868">
    <property type="term" value="P:regulation of complement activation, lectin pathway"/>
    <property type="evidence" value="ECO:0007669"/>
    <property type="project" value="UniProtKB-ARBA"/>
</dbReference>
<keyword evidence="4" id="KW-0479">Metal-binding</keyword>
<sequence>MDKLIHLILLSGLVSSQENLDLLEENLALMGTATQSPIYSPYTAERSSDGFYGPCSITAHEMSPWWRLDLLNSYNISTVVITNNRHCCPEQTNGAEIRIGNSLENNGSSNAICAVISGLSKGSSVNYSCNGTEGRYVNVVMTGRTSHLTLCEVEVYTTENIALKGKATQSSVFNNWVPENAIDGRRSASDTSTTCSGTASETDSWWRLDLLNIYNIRTVVVTMRQHCCTWHINGAEIRIGNSLENNGNNNSICAVISKVPAGVPVIYSCHGMEGRYVNVVLPALQNLTVCEVEVYETENLASKGTATQSSSYTPWVAKSAADGQKFDSVCSITAYESNSWWRMDLLDYYYVGTVIISNRGDCCPDQTNGAEIRIGNSLENDGNNNPICALISDLAVRSTVSYSCHGMEGRYVNVVMTGRTSHLTLCEVEVYKKVFHKRKTFLRLKFSSSVDAAAERDKILHQLQSALASHISDFNLSWTQLPKKEEEQKEDG</sequence>
<dbReference type="InterPro" id="IPR008979">
    <property type="entry name" value="Galactose-bd-like_sf"/>
</dbReference>
<dbReference type="GO" id="GO:0010185">
    <property type="term" value="P:regulation of cellular defense response"/>
    <property type="evidence" value="ECO:0007669"/>
    <property type="project" value="UniProtKB-ARBA"/>
</dbReference>
<keyword evidence="7" id="KW-1015">Disulfide bond</keyword>
<keyword evidence="6" id="KW-0106">Calcium</keyword>
<accession>A0A9W8CBY2</accession>
<feature type="domain" description="Fucolectin tachylectin-4 pentraxin-1" evidence="9">
    <location>
        <begin position="24"/>
        <end position="159"/>
    </location>
</feature>
<keyword evidence="11" id="KW-1185">Reference proteome</keyword>
<comment type="caution">
    <text evidence="10">The sequence shown here is derived from an EMBL/GenBank/DDBJ whole genome shotgun (WGS) entry which is preliminary data.</text>
</comment>
<dbReference type="SMART" id="SM00607">
    <property type="entry name" value="FTP"/>
    <property type="match status" value="3"/>
</dbReference>
<comment type="subunit">
    <text evidence="3">Homotrimer.</text>
</comment>
<evidence type="ECO:0000256" key="5">
    <source>
        <dbReference type="ARBA" id="ARBA00022734"/>
    </source>
</evidence>
<feature type="chain" id="PRO_5040856629" description="Fucolectin tachylectin-4 pentraxin-1 domain-containing protein" evidence="8">
    <location>
        <begin position="17"/>
        <end position="492"/>
    </location>
</feature>
<evidence type="ECO:0000256" key="6">
    <source>
        <dbReference type="ARBA" id="ARBA00022837"/>
    </source>
</evidence>
<dbReference type="Gene3D" id="2.60.120.260">
    <property type="entry name" value="Galactose-binding domain-like"/>
    <property type="match status" value="3"/>
</dbReference>
<organism evidence="10 11">
    <name type="scientific">Triplophysa rosa</name>
    <name type="common">Cave loach</name>
    <dbReference type="NCBI Taxonomy" id="992332"/>
    <lineage>
        <taxon>Eukaryota</taxon>
        <taxon>Metazoa</taxon>
        <taxon>Chordata</taxon>
        <taxon>Craniata</taxon>
        <taxon>Vertebrata</taxon>
        <taxon>Euteleostomi</taxon>
        <taxon>Actinopterygii</taxon>
        <taxon>Neopterygii</taxon>
        <taxon>Teleostei</taxon>
        <taxon>Ostariophysi</taxon>
        <taxon>Cypriniformes</taxon>
        <taxon>Nemacheilidae</taxon>
        <taxon>Triplophysa</taxon>
    </lineage>
</organism>
<evidence type="ECO:0000313" key="10">
    <source>
        <dbReference type="EMBL" id="KAI7813883.1"/>
    </source>
</evidence>
<dbReference type="InterPro" id="IPR006585">
    <property type="entry name" value="FTP1"/>
</dbReference>
<name>A0A9W8CBY2_TRIRA</name>
<dbReference type="GO" id="GO:0046872">
    <property type="term" value="F:metal ion binding"/>
    <property type="evidence" value="ECO:0007669"/>
    <property type="project" value="UniProtKB-KW"/>
</dbReference>
<feature type="signal peptide" evidence="8">
    <location>
        <begin position="1"/>
        <end position="16"/>
    </location>
</feature>
<comment type="function">
    <text evidence="1">Acts as a defensive agent. Recognizes blood group fucosylated oligosaccharides including A, B, H and Lewis B-type antigens. Does not recognize Lewis A antigen and has low affinity for monovalent haptens.</text>
</comment>
<dbReference type="InterPro" id="IPR051941">
    <property type="entry name" value="BG_Antigen-Binding_Lectin"/>
</dbReference>
<feature type="non-terminal residue" evidence="10">
    <location>
        <position position="1"/>
    </location>
</feature>
<feature type="domain" description="Fucolectin tachylectin-4 pentraxin-1" evidence="9">
    <location>
        <begin position="297"/>
        <end position="438"/>
    </location>
</feature>
<keyword evidence="8" id="KW-0732">Signal</keyword>
<evidence type="ECO:0000313" key="11">
    <source>
        <dbReference type="Proteomes" id="UP001059041"/>
    </source>
</evidence>
<evidence type="ECO:0000256" key="3">
    <source>
        <dbReference type="ARBA" id="ARBA00011233"/>
    </source>
</evidence>
<dbReference type="SUPFAM" id="SSF49785">
    <property type="entry name" value="Galactose-binding domain-like"/>
    <property type="match status" value="3"/>
</dbReference>
<dbReference type="Proteomes" id="UP001059041">
    <property type="component" value="Linkage Group LG1"/>
</dbReference>
<gene>
    <name evidence="10" type="ORF">IRJ41_003631</name>
</gene>
<reference evidence="10" key="1">
    <citation type="submission" date="2021-02" db="EMBL/GenBank/DDBJ databases">
        <title>Comparative genomics reveals that relaxation of natural selection precedes convergent phenotypic evolution of cavefish.</title>
        <authorList>
            <person name="Peng Z."/>
        </authorList>
    </citation>
    <scope>NUCLEOTIDE SEQUENCE</scope>
    <source>
        <tissue evidence="10">Muscle</tissue>
    </source>
</reference>
<dbReference type="GO" id="GO:0042806">
    <property type="term" value="F:fucose binding"/>
    <property type="evidence" value="ECO:0007669"/>
    <property type="project" value="UniProtKB-ARBA"/>
</dbReference>
<dbReference type="Pfam" id="PF22633">
    <property type="entry name" value="F5_F8_type_C_2"/>
    <property type="match status" value="3"/>
</dbReference>
<evidence type="ECO:0000256" key="7">
    <source>
        <dbReference type="ARBA" id="ARBA00023157"/>
    </source>
</evidence>
<proteinExistence type="inferred from homology"/>
<evidence type="ECO:0000259" key="9">
    <source>
        <dbReference type="SMART" id="SM00607"/>
    </source>
</evidence>